<dbReference type="InterPro" id="IPR036735">
    <property type="entry name" value="NGN_dom_sf"/>
</dbReference>
<dbReference type="InterPro" id="IPR005824">
    <property type="entry name" value="KOW"/>
</dbReference>
<protein>
    <recommendedName>
        <fullName evidence="5 6">Transcription termination/antitermination protein NusG</fullName>
    </recommendedName>
</protein>
<evidence type="ECO:0000256" key="3">
    <source>
        <dbReference type="ARBA" id="ARBA00023015"/>
    </source>
</evidence>
<dbReference type="InterPro" id="IPR015869">
    <property type="entry name" value="Transcrpt_antiterm_NusG_bac_CS"/>
</dbReference>
<dbReference type="InterPro" id="IPR043425">
    <property type="entry name" value="NusG-like"/>
</dbReference>
<dbReference type="GO" id="GO:0031564">
    <property type="term" value="P:transcription antitermination"/>
    <property type="evidence" value="ECO:0007669"/>
    <property type="project" value="UniProtKB-UniRule"/>
</dbReference>
<dbReference type="SUPFAM" id="SSF82679">
    <property type="entry name" value="N-utilization substance G protein NusG, N-terminal domain"/>
    <property type="match status" value="1"/>
</dbReference>
<dbReference type="Pfam" id="PF00467">
    <property type="entry name" value="KOW"/>
    <property type="match status" value="1"/>
</dbReference>
<evidence type="ECO:0000256" key="4">
    <source>
        <dbReference type="ARBA" id="ARBA00023163"/>
    </source>
</evidence>
<dbReference type="PRINTS" id="PR00338">
    <property type="entry name" value="NUSGTNSCPFCT"/>
</dbReference>
<sequence>MTHKWYIVHAYSGFEKKVAAAILEKAKTKNIESAFSEIIVPTEEVVEVKKGKKRNAERKFFPGYVLTKMEMTDETYHMVKALPKVSGFLGHTQGKPSAVPESDINKILQDIEEGVTSPKPSITFEVGEQVRVSDGPFASFNGLIEEIDEERARVKVSVSIFGRSTPVELEYTQVEKA</sequence>
<comment type="function">
    <text evidence="5 7">Participates in transcription elongation, termination and antitermination.</text>
</comment>
<dbReference type="Gene3D" id="3.30.70.940">
    <property type="entry name" value="NusG, N-terminal domain"/>
    <property type="match status" value="1"/>
</dbReference>
<dbReference type="CDD" id="cd06091">
    <property type="entry name" value="KOW_NusG"/>
    <property type="match status" value="1"/>
</dbReference>
<evidence type="ECO:0000256" key="6">
    <source>
        <dbReference type="NCBIfam" id="TIGR00922"/>
    </source>
</evidence>
<dbReference type="GO" id="GO:0006354">
    <property type="term" value="P:DNA-templated transcription elongation"/>
    <property type="evidence" value="ECO:0007669"/>
    <property type="project" value="UniProtKB-UniRule"/>
</dbReference>
<accession>A4GJK8</accession>
<dbReference type="SMART" id="SM00738">
    <property type="entry name" value="NGN"/>
    <property type="match status" value="1"/>
</dbReference>
<evidence type="ECO:0000256" key="1">
    <source>
        <dbReference type="ARBA" id="ARBA00022472"/>
    </source>
</evidence>
<keyword evidence="2 5" id="KW-0889">Transcription antitermination</keyword>
<dbReference type="Pfam" id="PF02357">
    <property type="entry name" value="NusG"/>
    <property type="match status" value="1"/>
</dbReference>
<dbReference type="InterPro" id="IPR014722">
    <property type="entry name" value="Rib_uL2_dom2"/>
</dbReference>
<proteinExistence type="inferred from homology"/>
<dbReference type="SUPFAM" id="SSF50104">
    <property type="entry name" value="Translation proteins SH3-like domain"/>
    <property type="match status" value="1"/>
</dbReference>
<dbReference type="EMBL" id="EF107102">
    <property type="protein sequence ID" value="ABL97303.1"/>
    <property type="molecule type" value="Genomic_DNA"/>
</dbReference>
<gene>
    <name evidence="5" type="primary">nusG</name>
    <name evidence="10" type="ORF">ALOHA_HF1012C08.0007</name>
</gene>
<evidence type="ECO:0000313" key="10">
    <source>
        <dbReference type="EMBL" id="ABL97303.1"/>
    </source>
</evidence>
<name>A4GJK8_9BACT</name>
<comment type="similarity">
    <text evidence="5 7">Belongs to the NusG family.</text>
</comment>
<dbReference type="InterPro" id="IPR008991">
    <property type="entry name" value="Translation_prot_SH3-like_sf"/>
</dbReference>
<feature type="domain" description="NusG-like N-terminal" evidence="8">
    <location>
        <begin position="2"/>
        <end position="111"/>
    </location>
</feature>
<dbReference type="HAMAP" id="MF_00948">
    <property type="entry name" value="NusG"/>
    <property type="match status" value="1"/>
</dbReference>
<organism evidence="10">
    <name type="scientific">uncultured marine bacterium HF10_12C08</name>
    <dbReference type="NCBI Taxonomy" id="415444"/>
    <lineage>
        <taxon>Bacteria</taxon>
        <taxon>environmental samples</taxon>
    </lineage>
</organism>
<keyword evidence="4 5" id="KW-0804">Transcription</keyword>
<dbReference type="CDD" id="cd09891">
    <property type="entry name" value="NGN_Bact_1"/>
    <property type="match status" value="1"/>
</dbReference>
<dbReference type="InterPro" id="IPR006645">
    <property type="entry name" value="NGN-like_dom"/>
</dbReference>
<keyword evidence="3 5" id="KW-0805">Transcription regulation</keyword>
<evidence type="ECO:0000256" key="2">
    <source>
        <dbReference type="ARBA" id="ARBA00022814"/>
    </source>
</evidence>
<evidence type="ECO:0000256" key="5">
    <source>
        <dbReference type="HAMAP-Rule" id="MF_00948"/>
    </source>
</evidence>
<dbReference type="GO" id="GO:0006353">
    <property type="term" value="P:DNA-templated transcription termination"/>
    <property type="evidence" value="ECO:0007669"/>
    <property type="project" value="UniProtKB-UniRule"/>
</dbReference>
<dbReference type="PANTHER" id="PTHR30265">
    <property type="entry name" value="RHO-INTERACTING TRANSCRIPTION TERMINATION FACTOR NUSG"/>
    <property type="match status" value="1"/>
</dbReference>
<evidence type="ECO:0000259" key="8">
    <source>
        <dbReference type="SMART" id="SM00738"/>
    </source>
</evidence>
<dbReference type="AlphaFoldDB" id="A4GJK8"/>
<dbReference type="InterPro" id="IPR001062">
    <property type="entry name" value="Transcrpt_antiterm_NusG"/>
</dbReference>
<dbReference type="SMART" id="SM00739">
    <property type="entry name" value="KOW"/>
    <property type="match status" value="1"/>
</dbReference>
<keyword evidence="1 5" id="KW-0806">Transcription termination</keyword>
<dbReference type="InterPro" id="IPR047050">
    <property type="entry name" value="NGN"/>
</dbReference>
<evidence type="ECO:0000256" key="7">
    <source>
        <dbReference type="RuleBase" id="RU000538"/>
    </source>
</evidence>
<evidence type="ECO:0000259" key="9">
    <source>
        <dbReference type="SMART" id="SM00739"/>
    </source>
</evidence>
<dbReference type="GO" id="GO:0032784">
    <property type="term" value="P:regulation of DNA-templated transcription elongation"/>
    <property type="evidence" value="ECO:0007669"/>
    <property type="project" value="InterPro"/>
</dbReference>
<dbReference type="FunFam" id="2.30.30.30:FF:000002">
    <property type="entry name" value="Transcription termination/antitermination factor NusG"/>
    <property type="match status" value="1"/>
</dbReference>
<dbReference type="NCBIfam" id="TIGR00922">
    <property type="entry name" value="nusG"/>
    <property type="match status" value="1"/>
</dbReference>
<feature type="domain" description="KOW" evidence="9">
    <location>
        <begin position="123"/>
        <end position="150"/>
    </location>
</feature>
<dbReference type="GO" id="GO:0005829">
    <property type="term" value="C:cytosol"/>
    <property type="evidence" value="ECO:0007669"/>
    <property type="project" value="TreeGrafter"/>
</dbReference>
<reference evidence="10" key="1">
    <citation type="journal article" date="2007" name="Environ. Microbiol.">
        <title>Proteorhodopsin photosystem gene clusters exhibit co-evolutionary trends and shared ancestry among diverse marine microbial phyla.</title>
        <authorList>
            <person name="McCarren J."/>
            <person name="Delong E.F."/>
        </authorList>
    </citation>
    <scope>NUCLEOTIDE SEQUENCE</scope>
</reference>
<dbReference type="Gene3D" id="2.30.30.30">
    <property type="match status" value="1"/>
</dbReference>
<dbReference type="PROSITE" id="PS01014">
    <property type="entry name" value="NUSG"/>
    <property type="match status" value="1"/>
</dbReference>
<dbReference type="PANTHER" id="PTHR30265:SF2">
    <property type="entry name" value="TRANSCRIPTION TERMINATION_ANTITERMINATION PROTEIN NUSG"/>
    <property type="match status" value="1"/>
</dbReference>